<keyword evidence="1" id="KW-0472">Membrane</keyword>
<gene>
    <name evidence="2" type="ORF">CWI75_16285</name>
</gene>
<proteinExistence type="predicted"/>
<keyword evidence="3" id="KW-1185">Reference proteome</keyword>
<sequence length="430" mass="47938">MAGAVHFFAVVESRDMDKERFLGNIYIHLPCHVTDAGSARVLEALKAERQSGFPATFMAEMEARFASEISNQMKKELRRACIGEFQFVCHDHEETCNTEQIVRPGVVFIALHPHTGLAVVTIVFHGVELPASQLLDQVSKEEILCRRAGAVSEPGNFEILLREEYGLIKTGTSRVCLSATQENKPQDDVARYYLAGETYRSENMGAALKPGAFLEQIGQDVAQYDSSEIYVGKNNILRIDTRANNSAEIPAVFSDAALLFIIELIVFQDAAVSRTNTKVVQKIGHEDRVPMKFLEDCSNEFGRTMAFWNIRVFRFITAQTLADIIAVRFETRADLAAYRENQQFLEHKINIRYALATEAENRVLNTIAVLLFVFEALPAFYRAGLMALSQSPMAPEQILAGTSSSGLVAIMLVILIRFLRTRKSGTATAK</sequence>
<keyword evidence="1" id="KW-0812">Transmembrane</keyword>
<dbReference type="Proteomes" id="UP000234845">
    <property type="component" value="Unassembled WGS sequence"/>
</dbReference>
<evidence type="ECO:0000313" key="2">
    <source>
        <dbReference type="EMBL" id="PLW81388.1"/>
    </source>
</evidence>
<dbReference type="EMBL" id="PKLZ01000014">
    <property type="protein sequence ID" value="PLW81388.1"/>
    <property type="molecule type" value="Genomic_DNA"/>
</dbReference>
<evidence type="ECO:0000256" key="1">
    <source>
        <dbReference type="SAM" id="Phobius"/>
    </source>
</evidence>
<protein>
    <submittedName>
        <fullName evidence="2">Uncharacterized protein</fullName>
    </submittedName>
</protein>
<organism evidence="2 3">
    <name type="scientific">Kineobactrum sediminis</name>
    <dbReference type="NCBI Taxonomy" id="1905677"/>
    <lineage>
        <taxon>Bacteria</taxon>
        <taxon>Pseudomonadati</taxon>
        <taxon>Pseudomonadota</taxon>
        <taxon>Gammaproteobacteria</taxon>
        <taxon>Cellvibrionales</taxon>
        <taxon>Halieaceae</taxon>
        <taxon>Kineobactrum</taxon>
    </lineage>
</organism>
<comment type="caution">
    <text evidence="2">The sequence shown here is derived from an EMBL/GenBank/DDBJ whole genome shotgun (WGS) entry which is preliminary data.</text>
</comment>
<accession>A0A2N5XZ14</accession>
<dbReference type="AlphaFoldDB" id="A0A2N5XZ14"/>
<evidence type="ECO:0000313" key="3">
    <source>
        <dbReference type="Proteomes" id="UP000234845"/>
    </source>
</evidence>
<name>A0A2N5XZ14_9GAMM</name>
<keyword evidence="1" id="KW-1133">Transmembrane helix</keyword>
<feature type="transmembrane region" description="Helical" evidence="1">
    <location>
        <begin position="398"/>
        <end position="419"/>
    </location>
</feature>
<reference evidence="3" key="1">
    <citation type="submission" date="2017-11" db="EMBL/GenBank/DDBJ databases">
        <title>The draft genome sequence of Chromatocurvus sp. F02.</title>
        <authorList>
            <person name="Du Z.-J."/>
            <person name="Chang Y.-Q."/>
        </authorList>
    </citation>
    <scope>NUCLEOTIDE SEQUENCE [LARGE SCALE GENOMIC DNA]</scope>
    <source>
        <strain evidence="3">F02</strain>
    </source>
</reference>